<proteinExistence type="predicted"/>
<dbReference type="PANTHER" id="PTHR38048">
    <property type="entry name" value="EXPRESSED PROTEIN"/>
    <property type="match status" value="1"/>
</dbReference>
<dbReference type="EMBL" id="JZEE01000701">
    <property type="protein sequence ID" value="KJK60913.1"/>
    <property type="molecule type" value="Genomic_DNA"/>
</dbReference>
<name>A0A0F0I4N5_ASPPU</name>
<dbReference type="Proteomes" id="UP000033540">
    <property type="component" value="Unassembled WGS sequence"/>
</dbReference>
<dbReference type="PANTHER" id="PTHR38048:SF2">
    <property type="entry name" value="HEMERYTHRIN-LIKE DOMAIN-CONTAINING PROTEIN"/>
    <property type="match status" value="1"/>
</dbReference>
<dbReference type="InterPro" id="IPR012312">
    <property type="entry name" value="Hemerythrin-like"/>
</dbReference>
<gene>
    <name evidence="2" type="ORF">P875_00042926</name>
</gene>
<evidence type="ECO:0000313" key="2">
    <source>
        <dbReference type="EMBL" id="KJK60913.1"/>
    </source>
</evidence>
<dbReference type="Gene3D" id="1.20.120.520">
    <property type="entry name" value="nmb1532 protein domain like"/>
    <property type="match status" value="1"/>
</dbReference>
<organism evidence="2 3">
    <name type="scientific">Aspergillus parasiticus (strain ATCC 56775 / NRRL 5862 / SRRC 143 / SU-1)</name>
    <dbReference type="NCBI Taxonomy" id="1403190"/>
    <lineage>
        <taxon>Eukaryota</taxon>
        <taxon>Fungi</taxon>
        <taxon>Dikarya</taxon>
        <taxon>Ascomycota</taxon>
        <taxon>Pezizomycotina</taxon>
        <taxon>Eurotiomycetes</taxon>
        <taxon>Eurotiomycetidae</taxon>
        <taxon>Eurotiales</taxon>
        <taxon>Aspergillaceae</taxon>
        <taxon>Aspergillus</taxon>
        <taxon>Aspergillus subgen. Circumdati</taxon>
    </lineage>
</organism>
<dbReference type="Pfam" id="PF01814">
    <property type="entry name" value="Hemerythrin"/>
    <property type="match status" value="1"/>
</dbReference>
<evidence type="ECO:0000313" key="3">
    <source>
        <dbReference type="Proteomes" id="UP000033540"/>
    </source>
</evidence>
<dbReference type="AlphaFoldDB" id="A0A0F0I4N5"/>
<accession>A0A0F0I4N5</accession>
<dbReference type="InterPro" id="IPR053206">
    <property type="entry name" value="Dimeric_xanthone_biosynth"/>
</dbReference>
<evidence type="ECO:0000259" key="1">
    <source>
        <dbReference type="Pfam" id="PF01814"/>
    </source>
</evidence>
<protein>
    <submittedName>
        <fullName evidence="2">Hemerythrin-like domain protein</fullName>
    </submittedName>
</protein>
<comment type="caution">
    <text evidence="2">The sequence shown here is derived from an EMBL/GenBank/DDBJ whole genome shotgun (WGS) entry which is preliminary data.</text>
</comment>
<dbReference type="STRING" id="1403190.A0A0F0I4N5"/>
<sequence length="263" mass="29873">MTTKPSSAPWADEPFHLIATPSKTLDGSLGHVHGASEMAQAHNVIIRGLNAIIQQAPYVPIATDEHFIAQDVKDLLFYVQSWVKMVHHHHWVEETYIFPDVEEFTGRPGFMDDPKHQHELFHDGLERLLAYSSATKPEEYRWKGSGGMEEIINSFSKDLTDHLYAEIDFLLSMGDIDSDGLKRIWAKGEKAAKQAGNIAMFYDMFPLLLGCADKTYEGGCDFPPLPWVLPYVIKYWFAAGNGAWRFNSCDWWGQPKPLEFGPR</sequence>
<feature type="domain" description="Hemerythrin-like" evidence="1">
    <location>
        <begin position="34"/>
        <end position="166"/>
    </location>
</feature>
<reference evidence="2 3" key="1">
    <citation type="submission" date="2015-02" db="EMBL/GenBank/DDBJ databases">
        <title>Draft genome sequence of Aspergillus parasiticus SU-1.</title>
        <authorList>
            <person name="Yu J."/>
            <person name="Fedorova N."/>
            <person name="Yin Y."/>
            <person name="Losada L."/>
            <person name="Zafar N."/>
            <person name="Taujale R."/>
            <person name="Ehrlich K.C."/>
            <person name="Bhatnagar D."/>
            <person name="Cleveland T.E."/>
            <person name="Bennett J.W."/>
            <person name="Nierman W.C."/>
        </authorList>
    </citation>
    <scope>NUCLEOTIDE SEQUENCE [LARGE SCALE GENOMIC DNA]</scope>
    <source>
        <strain evidence="3">ATCC 56775 / NRRL 5862 / SRRC 143 / SU-1</strain>
    </source>
</reference>
<dbReference type="OrthoDB" id="58416at2759"/>